<evidence type="ECO:0000313" key="3">
    <source>
        <dbReference type="EMBL" id="TQN68509.1"/>
    </source>
</evidence>
<dbReference type="AlphaFoldDB" id="A0A5Q4BPG9"/>
<sequence length="300" mass="34154">MLSANDSGRYKSVPLSDDYSDGCDNEEAALMQHDSPHRRSRATSVILTAVCGLALVMVYSAALVQMTLNLSKTGHLQSTRLMKSINDDFIEYEFRVFDQFERPDHHATYFTTPNAEVDRNWHDILGHQNIRVPRDAMQEIGRVDEGIELPGGGFFGSIMAFHHLHCLKNLYHALHPEYYNLTKMTSHEKERFDEHNDHCLHMLREAVMCQADTTLLTMKWNSIGLRPIGNLTSPHECVNWGRLMEWVVPKTFDALADGVLVHPTFGMDPGVFHPLAQVMEYASVLTYISVLVFPDHRLAM</sequence>
<feature type="transmembrane region" description="Helical" evidence="2">
    <location>
        <begin position="45"/>
        <end position="68"/>
    </location>
</feature>
<comment type="caution">
    <text evidence="3">The sequence shown here is derived from an EMBL/GenBank/DDBJ whole genome shotgun (WGS) entry which is preliminary data.</text>
</comment>
<dbReference type="PANTHER" id="PTHR33365">
    <property type="entry name" value="YALI0B05434P"/>
    <property type="match status" value="1"/>
</dbReference>
<accession>A0A5Q4BPG9</accession>
<dbReference type="EMBL" id="PUHP01000685">
    <property type="protein sequence ID" value="TQN68509.1"/>
    <property type="molecule type" value="Genomic_DNA"/>
</dbReference>
<dbReference type="OrthoDB" id="3687641at2759"/>
<dbReference type="InterPro" id="IPR021765">
    <property type="entry name" value="UstYa-like"/>
</dbReference>
<dbReference type="Pfam" id="PF11807">
    <property type="entry name" value="UstYa"/>
    <property type="match status" value="1"/>
</dbReference>
<keyword evidence="2" id="KW-0812">Transmembrane</keyword>
<keyword evidence="2" id="KW-1133">Transmembrane helix</keyword>
<protein>
    <submittedName>
        <fullName evidence="3">Cyclochlorotine biosynthesis protein O</fullName>
    </submittedName>
</protein>
<name>A0A5Q4BPG9_9PEZI</name>
<organism evidence="3 4">
    <name type="scientific">Colletotrichum shisoi</name>
    <dbReference type="NCBI Taxonomy" id="2078593"/>
    <lineage>
        <taxon>Eukaryota</taxon>
        <taxon>Fungi</taxon>
        <taxon>Dikarya</taxon>
        <taxon>Ascomycota</taxon>
        <taxon>Pezizomycotina</taxon>
        <taxon>Sordariomycetes</taxon>
        <taxon>Hypocreomycetidae</taxon>
        <taxon>Glomerellales</taxon>
        <taxon>Glomerellaceae</taxon>
        <taxon>Colletotrichum</taxon>
        <taxon>Colletotrichum destructivum species complex</taxon>
    </lineage>
</organism>
<proteinExistence type="inferred from homology"/>
<feature type="non-terminal residue" evidence="3">
    <location>
        <position position="300"/>
    </location>
</feature>
<reference evidence="3 4" key="1">
    <citation type="journal article" date="2019" name="Sci. Rep.">
        <title>Colletotrichum shisoi sp. nov., an anthracnose pathogen of Perilla frutescens in Japan: molecular phylogenetic, morphological and genomic evidence.</title>
        <authorList>
            <person name="Gan P."/>
            <person name="Tsushima A."/>
            <person name="Hiroyama R."/>
            <person name="Narusaka M."/>
            <person name="Takano Y."/>
            <person name="Narusaka Y."/>
            <person name="Kawaradani M."/>
            <person name="Damm U."/>
            <person name="Shirasu K."/>
        </authorList>
    </citation>
    <scope>NUCLEOTIDE SEQUENCE [LARGE SCALE GENOMIC DNA]</scope>
    <source>
        <strain evidence="3 4">PG-2018a</strain>
    </source>
</reference>
<gene>
    <name evidence="3" type="primary">CctO-2</name>
    <name evidence="3" type="ORF">CSHISOI_06898</name>
</gene>
<dbReference type="Proteomes" id="UP000326340">
    <property type="component" value="Unassembled WGS sequence"/>
</dbReference>
<evidence type="ECO:0000313" key="4">
    <source>
        <dbReference type="Proteomes" id="UP000326340"/>
    </source>
</evidence>
<keyword evidence="4" id="KW-1185">Reference proteome</keyword>
<evidence type="ECO:0000256" key="1">
    <source>
        <dbReference type="ARBA" id="ARBA00035112"/>
    </source>
</evidence>
<comment type="similarity">
    <text evidence="1">Belongs to the ustYa family.</text>
</comment>
<keyword evidence="2" id="KW-0472">Membrane</keyword>
<dbReference type="PANTHER" id="PTHR33365:SF7">
    <property type="entry name" value="TAT PATHWAY SIGNAL SEQUENCE"/>
    <property type="match status" value="1"/>
</dbReference>
<evidence type="ECO:0000256" key="2">
    <source>
        <dbReference type="SAM" id="Phobius"/>
    </source>
</evidence>
<dbReference type="GO" id="GO:0043386">
    <property type="term" value="P:mycotoxin biosynthetic process"/>
    <property type="evidence" value="ECO:0007669"/>
    <property type="project" value="InterPro"/>
</dbReference>